<evidence type="ECO:0000313" key="1">
    <source>
        <dbReference type="EMBL" id="PMD65239.1"/>
    </source>
</evidence>
<proteinExistence type="predicted"/>
<dbReference type="GeneID" id="36578849"/>
<dbReference type="AlphaFoldDB" id="A0A2J6TQE3"/>
<sequence length="187" mass="20823">MSWISSFLTGISTPPNHQVHVISRRLCSGWLRHSSASAHVCSGLYHPSQISSTFNEGLEKAPFPSQGSQISSTAISQPMPARTHSQTVIPVYLSSMQGHFLASYFRVFDVVLCDLPGASYSINDYLPLAFTSFLSYLLSHLLTYPFTCPLTHPPFHLLRMFCSSRTQFRLFQKLLLPLGPVLSILFG</sequence>
<organism evidence="1 2">
    <name type="scientific">Hyaloscypha bicolor E</name>
    <dbReference type="NCBI Taxonomy" id="1095630"/>
    <lineage>
        <taxon>Eukaryota</taxon>
        <taxon>Fungi</taxon>
        <taxon>Dikarya</taxon>
        <taxon>Ascomycota</taxon>
        <taxon>Pezizomycotina</taxon>
        <taxon>Leotiomycetes</taxon>
        <taxon>Helotiales</taxon>
        <taxon>Hyaloscyphaceae</taxon>
        <taxon>Hyaloscypha</taxon>
        <taxon>Hyaloscypha bicolor</taxon>
    </lineage>
</organism>
<gene>
    <name evidence="1" type="ORF">K444DRAFT_175032</name>
</gene>
<dbReference type="RefSeq" id="XP_024742143.1">
    <property type="nucleotide sequence ID" value="XM_024870767.1"/>
</dbReference>
<accession>A0A2J6TQE3</accession>
<reference evidence="1 2" key="1">
    <citation type="submission" date="2016-04" db="EMBL/GenBank/DDBJ databases">
        <title>A degradative enzymes factory behind the ericoid mycorrhizal symbiosis.</title>
        <authorList>
            <consortium name="DOE Joint Genome Institute"/>
            <person name="Martino E."/>
            <person name="Morin E."/>
            <person name="Grelet G."/>
            <person name="Kuo A."/>
            <person name="Kohler A."/>
            <person name="Daghino S."/>
            <person name="Barry K."/>
            <person name="Choi C."/>
            <person name="Cichocki N."/>
            <person name="Clum A."/>
            <person name="Copeland A."/>
            <person name="Hainaut M."/>
            <person name="Haridas S."/>
            <person name="Labutti K."/>
            <person name="Lindquist E."/>
            <person name="Lipzen A."/>
            <person name="Khouja H.-R."/>
            <person name="Murat C."/>
            <person name="Ohm R."/>
            <person name="Olson A."/>
            <person name="Spatafora J."/>
            <person name="Veneault-Fourrey C."/>
            <person name="Henrissat B."/>
            <person name="Grigoriev I."/>
            <person name="Martin F."/>
            <person name="Perotto S."/>
        </authorList>
    </citation>
    <scope>NUCLEOTIDE SEQUENCE [LARGE SCALE GENOMIC DNA]</scope>
    <source>
        <strain evidence="1 2">E</strain>
    </source>
</reference>
<dbReference type="InParanoid" id="A0A2J6TQE3"/>
<protein>
    <submittedName>
        <fullName evidence="1">Uncharacterized protein</fullName>
    </submittedName>
</protein>
<name>A0A2J6TQE3_9HELO</name>
<dbReference type="Proteomes" id="UP000235371">
    <property type="component" value="Unassembled WGS sequence"/>
</dbReference>
<dbReference type="OrthoDB" id="10521683at2759"/>
<evidence type="ECO:0000313" key="2">
    <source>
        <dbReference type="Proteomes" id="UP000235371"/>
    </source>
</evidence>
<dbReference type="EMBL" id="KZ613746">
    <property type="protein sequence ID" value="PMD65239.1"/>
    <property type="molecule type" value="Genomic_DNA"/>
</dbReference>
<keyword evidence="2" id="KW-1185">Reference proteome</keyword>